<dbReference type="PROSITE" id="PS50160">
    <property type="entry name" value="DNA_LIGASE_A3"/>
    <property type="match status" value="1"/>
</dbReference>
<feature type="region of interest" description="Disordered" evidence="5">
    <location>
        <begin position="1"/>
        <end position="23"/>
    </location>
</feature>
<evidence type="ECO:0000313" key="7">
    <source>
        <dbReference type="EMBL" id="PMS38032.1"/>
    </source>
</evidence>
<keyword evidence="3 7" id="KW-0436">Ligase</keyword>
<dbReference type="GO" id="GO:0006310">
    <property type="term" value="P:DNA recombination"/>
    <property type="evidence" value="ECO:0007669"/>
    <property type="project" value="InterPro"/>
</dbReference>
<dbReference type="InterPro" id="IPR012310">
    <property type="entry name" value="DNA_ligase_ATP-dep_cent"/>
</dbReference>
<proteinExistence type="inferred from homology"/>
<name>A0A2N7X902_9BURK</name>
<dbReference type="GO" id="GO:0003910">
    <property type="term" value="F:DNA ligase (ATP) activity"/>
    <property type="evidence" value="ECO:0007669"/>
    <property type="project" value="UniProtKB-EC"/>
</dbReference>
<dbReference type="EMBL" id="PNYC01000002">
    <property type="protein sequence ID" value="PMS38032.1"/>
    <property type="molecule type" value="Genomic_DNA"/>
</dbReference>
<organism evidence="7 8">
    <name type="scientific">Trinickia symbiotica</name>
    <dbReference type="NCBI Taxonomy" id="863227"/>
    <lineage>
        <taxon>Bacteria</taxon>
        <taxon>Pseudomonadati</taxon>
        <taxon>Pseudomonadota</taxon>
        <taxon>Betaproteobacteria</taxon>
        <taxon>Burkholderiales</taxon>
        <taxon>Burkholderiaceae</taxon>
        <taxon>Trinickia</taxon>
    </lineage>
</organism>
<dbReference type="Gene3D" id="2.40.50.140">
    <property type="entry name" value="Nucleic acid-binding proteins"/>
    <property type="match status" value="1"/>
</dbReference>
<dbReference type="GO" id="GO:0005524">
    <property type="term" value="F:ATP binding"/>
    <property type="evidence" value="ECO:0007669"/>
    <property type="project" value="InterPro"/>
</dbReference>
<evidence type="ECO:0000256" key="2">
    <source>
        <dbReference type="ARBA" id="ARBA00012727"/>
    </source>
</evidence>
<dbReference type="InterPro" id="IPR050191">
    <property type="entry name" value="ATP-dep_DNA_ligase"/>
</dbReference>
<gene>
    <name evidence="7" type="ORF">C0Z20_04305</name>
</gene>
<comment type="caution">
    <text evidence="7">The sequence shown here is derived from an EMBL/GenBank/DDBJ whole genome shotgun (WGS) entry which is preliminary data.</text>
</comment>
<protein>
    <recommendedName>
        <fullName evidence="2">DNA ligase (ATP)</fullName>
        <ecNumber evidence="2">6.5.1.1</ecNumber>
    </recommendedName>
</protein>
<dbReference type="Pfam" id="PF01068">
    <property type="entry name" value="DNA_ligase_A_M"/>
    <property type="match status" value="1"/>
</dbReference>
<evidence type="ECO:0000256" key="5">
    <source>
        <dbReference type="SAM" id="MobiDB-lite"/>
    </source>
</evidence>
<reference evidence="7 8" key="1">
    <citation type="submission" date="2018-01" db="EMBL/GenBank/DDBJ databases">
        <title>Whole genome analyses suggest that Burkholderia sensu lato contains two further novel genera in the rhizoxinica-symbiotica group Mycetohabitans gen. nov., and Trinickia gen. nov.: implications for the evolution of diazotrophy and nodulation in the Burkholderiaceae.</title>
        <authorList>
            <person name="Estrada-de los Santos P."/>
            <person name="Palmer M."/>
            <person name="Chavez-Ramirez B."/>
            <person name="Beukes C."/>
            <person name="Steenkamp E.T."/>
            <person name="Hirsch A.M."/>
            <person name="Manyaka P."/>
            <person name="Maluk M."/>
            <person name="Lafos M."/>
            <person name="Crook M."/>
            <person name="Gross E."/>
            <person name="Simon M.F."/>
            <person name="Bueno dos Reis Junior F."/>
            <person name="Poole P.S."/>
            <person name="Venter S.N."/>
            <person name="James E.K."/>
        </authorList>
    </citation>
    <scope>NUCLEOTIDE SEQUENCE [LARGE SCALE GENOMIC DNA]</scope>
    <source>
        <strain evidence="7 8">JPY 581</strain>
    </source>
</reference>
<evidence type="ECO:0000259" key="6">
    <source>
        <dbReference type="PROSITE" id="PS50160"/>
    </source>
</evidence>
<dbReference type="AlphaFoldDB" id="A0A2N7X902"/>
<dbReference type="Pfam" id="PF04679">
    <property type="entry name" value="DNA_ligase_A_C"/>
    <property type="match status" value="1"/>
</dbReference>
<keyword evidence="8" id="KW-1185">Reference proteome</keyword>
<evidence type="ECO:0000313" key="8">
    <source>
        <dbReference type="Proteomes" id="UP000235777"/>
    </source>
</evidence>
<dbReference type="GO" id="GO:0006281">
    <property type="term" value="P:DNA repair"/>
    <property type="evidence" value="ECO:0007669"/>
    <property type="project" value="InterPro"/>
</dbReference>
<dbReference type="InterPro" id="IPR012309">
    <property type="entry name" value="DNA_ligase_ATP-dep_C"/>
</dbReference>
<dbReference type="PANTHER" id="PTHR45674">
    <property type="entry name" value="DNA LIGASE 1/3 FAMILY MEMBER"/>
    <property type="match status" value="1"/>
</dbReference>
<feature type="region of interest" description="Disordered" evidence="5">
    <location>
        <begin position="315"/>
        <end position="341"/>
    </location>
</feature>
<dbReference type="STRING" id="863227.GCA_000373005_00274"/>
<accession>A0A2N7X902</accession>
<dbReference type="Gene3D" id="3.30.1490.70">
    <property type="match status" value="1"/>
</dbReference>
<feature type="compositionally biased region" description="Basic and acidic residues" evidence="5">
    <location>
        <begin position="315"/>
        <end position="329"/>
    </location>
</feature>
<evidence type="ECO:0000256" key="3">
    <source>
        <dbReference type="ARBA" id="ARBA00022598"/>
    </source>
</evidence>
<feature type="compositionally biased region" description="Basic residues" evidence="5">
    <location>
        <begin position="1"/>
        <end position="11"/>
    </location>
</feature>
<dbReference type="InterPro" id="IPR012340">
    <property type="entry name" value="NA-bd_OB-fold"/>
</dbReference>
<feature type="domain" description="ATP-dependent DNA ligase family profile" evidence="6">
    <location>
        <begin position="117"/>
        <end position="209"/>
    </location>
</feature>
<evidence type="ECO:0000256" key="1">
    <source>
        <dbReference type="ARBA" id="ARBA00007572"/>
    </source>
</evidence>
<sequence length="341" mass="38699">MGRWSKARPRPAQRPPDVPGEMPSIIEPQLATLVSAAPGYGDWSYEIKFDGYRMLTRIEHGQARLFTRNGHDWSARLPHLRDVAAEIAVDNAWFDGEATVLDADGKPDFNALQNAFDRHRTQSIILFVFDLLWLNGRDLRDEPLRARRRVLHDMMDSIQTPLLRYSEDFAQDPESLIAAACKMKLEGIIGKRGDSPYRSGRSTDWIKIKCHLRQEFVIGGIARTKGAKAGVRSLLLGVYEPDGGLRYAGHVRPHLTPRQSASFQARIERIQRVRAPFRNPPAPDRDQELLWLKPEVVAEVSFLEWTPTGEIRHASFEGIREDKPPRAVNRESAVASASRKR</sequence>
<comment type="catalytic activity">
    <reaction evidence="4">
        <text>ATP + (deoxyribonucleotide)n-3'-hydroxyl + 5'-phospho-(deoxyribonucleotide)m = (deoxyribonucleotide)n+m + AMP + diphosphate.</text>
        <dbReference type="EC" id="6.5.1.1"/>
    </reaction>
</comment>
<dbReference type="InterPro" id="IPR014146">
    <property type="entry name" value="LigD_ligase_dom"/>
</dbReference>
<dbReference type="OrthoDB" id="9802472at2"/>
<dbReference type="EC" id="6.5.1.1" evidence="2"/>
<dbReference type="CDD" id="cd07906">
    <property type="entry name" value="Adenylation_DNA_ligase_LigD_LigC"/>
    <property type="match status" value="1"/>
</dbReference>
<evidence type="ECO:0000256" key="4">
    <source>
        <dbReference type="ARBA" id="ARBA00034003"/>
    </source>
</evidence>
<dbReference type="SUPFAM" id="SSF56091">
    <property type="entry name" value="DNA ligase/mRNA capping enzyme, catalytic domain"/>
    <property type="match status" value="1"/>
</dbReference>
<dbReference type="PANTHER" id="PTHR45674:SF4">
    <property type="entry name" value="DNA LIGASE 1"/>
    <property type="match status" value="1"/>
</dbReference>
<dbReference type="Gene3D" id="3.30.470.30">
    <property type="entry name" value="DNA ligase/mRNA capping enzyme"/>
    <property type="match status" value="1"/>
</dbReference>
<dbReference type="NCBIfam" id="TIGR02779">
    <property type="entry name" value="NHEJ_ligase_lig"/>
    <property type="match status" value="1"/>
</dbReference>
<comment type="similarity">
    <text evidence="1">Belongs to the ATP-dependent DNA ligase family.</text>
</comment>
<dbReference type="CDD" id="cd07971">
    <property type="entry name" value="OBF_DNA_ligase_LigD"/>
    <property type="match status" value="1"/>
</dbReference>
<dbReference type="Proteomes" id="UP000235777">
    <property type="component" value="Unassembled WGS sequence"/>
</dbReference>
<dbReference type="SUPFAM" id="SSF50249">
    <property type="entry name" value="Nucleic acid-binding proteins"/>
    <property type="match status" value="1"/>
</dbReference>